<protein>
    <submittedName>
        <fullName evidence="2">Uncharacterized protein</fullName>
    </submittedName>
</protein>
<dbReference type="EMBL" id="JAUCMX010000014">
    <property type="protein sequence ID" value="KAK3523495.1"/>
    <property type="molecule type" value="Genomic_DNA"/>
</dbReference>
<proteinExistence type="predicted"/>
<name>A0AAE0QK27_9TELE</name>
<dbReference type="Proteomes" id="UP001274896">
    <property type="component" value="Unassembled WGS sequence"/>
</dbReference>
<accession>A0AAE0QK27</accession>
<evidence type="ECO:0000256" key="1">
    <source>
        <dbReference type="SAM" id="MobiDB-lite"/>
    </source>
</evidence>
<feature type="compositionally biased region" description="Basic and acidic residues" evidence="1">
    <location>
        <begin position="124"/>
        <end position="142"/>
    </location>
</feature>
<gene>
    <name evidence="2" type="ORF">QTP70_000897</name>
</gene>
<sequence length="142" mass="15164">MYGASGAAPETAQPTPPPAEAPPPEPKVPEEEMDVTDDDITAGLEIGKALTALLCMKREQLPGSEITQINNSAKADLRRTHSLAPAGGFEQVLATHGEGGGGEAERFSSEEQGRDLWHGQNNRGRREERGYGTEERRNSGAV</sequence>
<comment type="caution">
    <text evidence="2">The sequence shown here is derived from an EMBL/GenBank/DDBJ whole genome shotgun (WGS) entry which is preliminary data.</text>
</comment>
<evidence type="ECO:0000313" key="2">
    <source>
        <dbReference type="EMBL" id="KAK3523495.1"/>
    </source>
</evidence>
<feature type="compositionally biased region" description="Pro residues" evidence="1">
    <location>
        <begin position="14"/>
        <end position="26"/>
    </location>
</feature>
<keyword evidence="3" id="KW-1185">Reference proteome</keyword>
<evidence type="ECO:0000313" key="3">
    <source>
        <dbReference type="Proteomes" id="UP001274896"/>
    </source>
</evidence>
<feature type="compositionally biased region" description="Basic and acidic residues" evidence="1">
    <location>
        <begin position="103"/>
        <end position="117"/>
    </location>
</feature>
<reference evidence="2" key="1">
    <citation type="submission" date="2023-06" db="EMBL/GenBank/DDBJ databases">
        <title>Male Hemibagrus guttatus genome.</title>
        <authorList>
            <person name="Bian C."/>
        </authorList>
    </citation>
    <scope>NUCLEOTIDE SEQUENCE</scope>
    <source>
        <strain evidence="2">Male_cb2023</strain>
        <tissue evidence="2">Muscle</tissue>
    </source>
</reference>
<organism evidence="2 3">
    <name type="scientific">Hemibagrus guttatus</name>
    <dbReference type="NCBI Taxonomy" id="175788"/>
    <lineage>
        <taxon>Eukaryota</taxon>
        <taxon>Metazoa</taxon>
        <taxon>Chordata</taxon>
        <taxon>Craniata</taxon>
        <taxon>Vertebrata</taxon>
        <taxon>Euteleostomi</taxon>
        <taxon>Actinopterygii</taxon>
        <taxon>Neopterygii</taxon>
        <taxon>Teleostei</taxon>
        <taxon>Ostariophysi</taxon>
        <taxon>Siluriformes</taxon>
        <taxon>Bagridae</taxon>
        <taxon>Hemibagrus</taxon>
    </lineage>
</organism>
<dbReference type="AlphaFoldDB" id="A0AAE0QK27"/>
<feature type="region of interest" description="Disordered" evidence="1">
    <location>
        <begin position="1"/>
        <end position="38"/>
    </location>
</feature>
<feature type="region of interest" description="Disordered" evidence="1">
    <location>
        <begin position="80"/>
        <end position="142"/>
    </location>
</feature>